<protein>
    <recommendedName>
        <fullName evidence="2">HEPN domain-containing protein</fullName>
    </recommendedName>
</protein>
<dbReference type="InterPro" id="IPR010268">
    <property type="entry name" value="PaREP1"/>
</dbReference>
<organism evidence="1">
    <name type="scientific">Ignisphaera aggregans</name>
    <dbReference type="NCBI Taxonomy" id="334771"/>
    <lineage>
        <taxon>Archaea</taxon>
        <taxon>Thermoproteota</taxon>
        <taxon>Thermoprotei</taxon>
        <taxon>Desulfurococcales</taxon>
        <taxon>Desulfurococcaceae</taxon>
        <taxon>Ignisphaera</taxon>
    </lineage>
</organism>
<dbReference type="PANTHER" id="PTHR34237">
    <property type="entry name" value="PAREP8-RELATED"/>
    <property type="match status" value="1"/>
</dbReference>
<proteinExistence type="predicted"/>
<sequence>MRVEKHLDLALRFLEEGKALVDKDPVQASEKLYKAAEEVVKALTICYNLSEVLDVVEERGRWTIAELEEAVELIGKRVGEWFITSRDAAWVLLDI</sequence>
<comment type="caution">
    <text evidence="1">The sequence shown here is derived from an EMBL/GenBank/DDBJ whole genome shotgun (WGS) entry which is preliminary data.</text>
</comment>
<gene>
    <name evidence="1" type="ORF">ENO26_04620</name>
</gene>
<dbReference type="PANTHER" id="PTHR34237:SF4">
    <property type="entry name" value="PAREP1 FAMILY PROTEIN"/>
    <property type="match status" value="1"/>
</dbReference>
<accession>A0A7J2U1Y9</accession>
<evidence type="ECO:0000313" key="1">
    <source>
        <dbReference type="EMBL" id="HEM66838.1"/>
    </source>
</evidence>
<reference evidence="1" key="1">
    <citation type="journal article" date="2020" name="mSystems">
        <title>Genome- and Community-Level Interaction Insights into Carbon Utilization and Element Cycling Functions of Hydrothermarchaeota in Hydrothermal Sediment.</title>
        <authorList>
            <person name="Zhou Z."/>
            <person name="Liu Y."/>
            <person name="Xu W."/>
            <person name="Pan J."/>
            <person name="Luo Z.H."/>
            <person name="Li M."/>
        </authorList>
    </citation>
    <scope>NUCLEOTIDE SEQUENCE [LARGE SCALE GENOMIC DNA]</scope>
    <source>
        <strain evidence="1">SpSt-125</strain>
    </source>
</reference>
<dbReference type="EMBL" id="DSEU01000030">
    <property type="protein sequence ID" value="HEM66838.1"/>
    <property type="molecule type" value="Genomic_DNA"/>
</dbReference>
<evidence type="ECO:0008006" key="2">
    <source>
        <dbReference type="Google" id="ProtNLM"/>
    </source>
</evidence>
<name>A0A7J2U1Y9_9CREN</name>
<dbReference type="Pfam" id="PF05942">
    <property type="entry name" value="PaREP1"/>
    <property type="match status" value="1"/>
</dbReference>
<dbReference type="AlphaFoldDB" id="A0A7J2U1Y9"/>
<dbReference type="Gene3D" id="1.20.120.330">
    <property type="entry name" value="Nucleotidyltransferases domain 2"/>
    <property type="match status" value="1"/>
</dbReference>